<evidence type="ECO:0000313" key="3">
    <source>
        <dbReference type="EMBL" id="KAL1597578.1"/>
    </source>
</evidence>
<proteinExistence type="predicted"/>
<organism evidence="3 4">
    <name type="scientific">Nothophoma quercina</name>
    <dbReference type="NCBI Taxonomy" id="749835"/>
    <lineage>
        <taxon>Eukaryota</taxon>
        <taxon>Fungi</taxon>
        <taxon>Dikarya</taxon>
        <taxon>Ascomycota</taxon>
        <taxon>Pezizomycotina</taxon>
        <taxon>Dothideomycetes</taxon>
        <taxon>Pleosporomycetidae</taxon>
        <taxon>Pleosporales</taxon>
        <taxon>Pleosporineae</taxon>
        <taxon>Didymellaceae</taxon>
        <taxon>Nothophoma</taxon>
    </lineage>
</organism>
<feature type="region of interest" description="Disordered" evidence="2">
    <location>
        <begin position="23"/>
        <end position="131"/>
    </location>
</feature>
<evidence type="ECO:0000313" key="4">
    <source>
        <dbReference type="Proteomes" id="UP001521222"/>
    </source>
</evidence>
<feature type="compositionally biased region" description="Pro residues" evidence="2">
    <location>
        <begin position="289"/>
        <end position="299"/>
    </location>
</feature>
<protein>
    <submittedName>
        <fullName evidence="3">Uncharacterized protein</fullName>
    </submittedName>
</protein>
<accession>A0ABR3QZJ3</accession>
<gene>
    <name evidence="3" type="ORF">SLS59_007275</name>
</gene>
<feature type="compositionally biased region" description="Basic residues" evidence="2">
    <location>
        <begin position="322"/>
        <end position="333"/>
    </location>
</feature>
<feature type="coiled-coil region" evidence="1">
    <location>
        <begin position="152"/>
        <end position="186"/>
    </location>
</feature>
<feature type="region of interest" description="Disordered" evidence="2">
    <location>
        <begin position="528"/>
        <end position="607"/>
    </location>
</feature>
<sequence length="680" mass="74696">MSTRRTRRTAAVAETTEEIVAVVETRASKRTRAPTRRAAATSKKSTTTKSERETTPPNTTSRTRNAQPATRSDAVASTPATKRRLRSDTEAASPLRALEEQPAKRPRTTSRKASANTPAPAQPPVIEEDDSEEVGVFFTKSEHDFLLLQTRNTKLEATCNTLRVEVSQLRARIVELEEQLHQHTSLKTSPVNANLTRPEFDSFDVDQSDAPQSSFATGDESAVALLRHVQEAAKAPKATSPPREPEILPAPESSTPAASERPATPSKSLFSSFTSPFTAIKNLFGSSTPAPPSPTPSRQPPADTFTEVLSMPPTPVGERPKRPANKKAKKPSRLVKALLKGIDQQDVDKATEWANRVAAELQNDSDAGQKRKRLEAPVLFRDLQHFPSSKPWQSGFSFPEDVLDLEDDDVVPAWAVYTSMVEEEHCNAKRTKISHTTAIDNDMPASLNEVFGTSTSSTLDLTPRRSIEPSPMFETPLHHREGSNIFKELRGHDAAVHDRENLQRELKAGVSQHENKVETHDLRNAEGLHRAHDPTHGSFSVPESDSEGDDDEEAQPLWTQAPPPAPTPAHAPLPAANHSEEVERQRQKLMKHTPHKPSRLQQVSYPSPSLISDAGESPLKAIELLGDIPQVEPIVFDDPVLDAALEAISTSEGLQAKVSSMHWSQPTVTYDSEEEELSPI</sequence>
<feature type="region of interest" description="Disordered" evidence="2">
    <location>
        <begin position="454"/>
        <end position="478"/>
    </location>
</feature>
<feature type="compositionally biased region" description="Pro residues" evidence="2">
    <location>
        <begin position="561"/>
        <end position="571"/>
    </location>
</feature>
<reference evidence="3 4" key="1">
    <citation type="submission" date="2024-02" db="EMBL/GenBank/DDBJ databases">
        <title>De novo assembly and annotation of 12 fungi associated with fruit tree decline syndrome in Ontario, Canada.</title>
        <authorList>
            <person name="Sulman M."/>
            <person name="Ellouze W."/>
            <person name="Ilyukhin E."/>
        </authorList>
    </citation>
    <scope>NUCLEOTIDE SEQUENCE [LARGE SCALE GENOMIC DNA]</scope>
    <source>
        <strain evidence="3 4">M97-236</strain>
    </source>
</reference>
<evidence type="ECO:0000256" key="1">
    <source>
        <dbReference type="SAM" id="Coils"/>
    </source>
</evidence>
<dbReference type="EMBL" id="JAKIXB020000025">
    <property type="protein sequence ID" value="KAL1597578.1"/>
    <property type="molecule type" value="Genomic_DNA"/>
</dbReference>
<name>A0ABR3QZJ3_9PLEO</name>
<feature type="compositionally biased region" description="Basic residues" evidence="2">
    <location>
        <begin position="587"/>
        <end position="598"/>
    </location>
</feature>
<feature type="compositionally biased region" description="Low complexity" evidence="2">
    <location>
        <begin position="55"/>
        <end position="65"/>
    </location>
</feature>
<feature type="compositionally biased region" description="Low complexity" evidence="2">
    <location>
        <begin position="36"/>
        <end position="48"/>
    </location>
</feature>
<keyword evidence="4" id="KW-1185">Reference proteome</keyword>
<comment type="caution">
    <text evidence="3">The sequence shown here is derived from an EMBL/GenBank/DDBJ whole genome shotgun (WGS) entry which is preliminary data.</text>
</comment>
<feature type="region of interest" description="Disordered" evidence="2">
    <location>
        <begin position="232"/>
        <end position="270"/>
    </location>
</feature>
<feature type="region of interest" description="Disordered" evidence="2">
    <location>
        <begin position="282"/>
        <end position="333"/>
    </location>
</feature>
<feature type="compositionally biased region" description="Acidic residues" evidence="2">
    <location>
        <begin position="544"/>
        <end position="554"/>
    </location>
</feature>
<evidence type="ECO:0000256" key="2">
    <source>
        <dbReference type="SAM" id="MobiDB-lite"/>
    </source>
</evidence>
<dbReference type="Proteomes" id="UP001521222">
    <property type="component" value="Unassembled WGS sequence"/>
</dbReference>
<keyword evidence="1" id="KW-0175">Coiled coil</keyword>